<feature type="transmembrane region" description="Helical" evidence="5">
    <location>
        <begin position="91"/>
        <end position="108"/>
    </location>
</feature>
<dbReference type="InterPro" id="IPR003844">
    <property type="entry name" value="UPF0060"/>
</dbReference>
<proteinExistence type="inferred from homology"/>
<dbReference type="EMBL" id="CP059567">
    <property type="protein sequence ID" value="QMT40702.1"/>
    <property type="molecule type" value="Genomic_DNA"/>
</dbReference>
<dbReference type="AlphaFoldDB" id="A0A7D7RN34"/>
<evidence type="ECO:0000256" key="4">
    <source>
        <dbReference type="ARBA" id="ARBA00023136"/>
    </source>
</evidence>
<gene>
    <name evidence="6" type="ORF">H3L94_01140</name>
</gene>
<dbReference type="RefSeq" id="WP_182122329.1">
    <property type="nucleotide sequence ID" value="NZ_CP059567.1"/>
</dbReference>
<evidence type="ECO:0000313" key="6">
    <source>
        <dbReference type="EMBL" id="QMT40702.1"/>
    </source>
</evidence>
<evidence type="ECO:0000256" key="2">
    <source>
        <dbReference type="ARBA" id="ARBA00022692"/>
    </source>
</evidence>
<keyword evidence="3 5" id="KW-1133">Transmembrane helix</keyword>
<keyword evidence="1 5" id="KW-1003">Cell membrane</keyword>
<evidence type="ECO:0000313" key="7">
    <source>
        <dbReference type="Proteomes" id="UP000514752"/>
    </source>
</evidence>
<feature type="transmembrane region" description="Helical" evidence="5">
    <location>
        <begin position="32"/>
        <end position="50"/>
    </location>
</feature>
<dbReference type="HAMAP" id="MF_00010">
    <property type="entry name" value="UPF0060"/>
    <property type="match status" value="1"/>
</dbReference>
<dbReference type="GO" id="GO:0005886">
    <property type="term" value="C:plasma membrane"/>
    <property type="evidence" value="ECO:0007669"/>
    <property type="project" value="UniProtKB-SubCell"/>
</dbReference>
<dbReference type="SUPFAM" id="SSF103481">
    <property type="entry name" value="Multidrug resistance efflux transporter EmrE"/>
    <property type="match status" value="1"/>
</dbReference>
<dbReference type="Pfam" id="PF02694">
    <property type="entry name" value="UPF0060"/>
    <property type="match status" value="1"/>
</dbReference>
<dbReference type="KEGG" id="nsg:H3L94_01140"/>
<dbReference type="PANTHER" id="PTHR36116">
    <property type="entry name" value="UPF0060 MEMBRANE PROTEIN YNFA"/>
    <property type="match status" value="1"/>
</dbReference>
<sequence>MNLLQTFFLFVLTALAEIVGCWLPYLWLNKQFPAWVLLPAAASLALFAWLLSLHPTEAGRTYAAYGGVYIGSAMVWLWLVEGVRPQWSDYLGATLCLCGAAVILLGASKTV</sequence>
<name>A0A7D7RN34_9NEIS</name>
<reference evidence="6 7" key="1">
    <citation type="submission" date="2020-07" db="EMBL/GenBank/DDBJ databases">
        <title>Genomic diversity of species in the Neisseriaceae family.</title>
        <authorList>
            <person name="Vincent A.T."/>
            <person name="Bernet E."/>
            <person name="Veyrier F.J."/>
        </authorList>
    </citation>
    <scope>NUCLEOTIDE SEQUENCE [LARGE SCALE GENOMIC DNA]</scope>
    <source>
        <strain evidence="6 7">DSM 22244</strain>
    </source>
</reference>
<protein>
    <submittedName>
        <fullName evidence="6">YnfA family protein</fullName>
    </submittedName>
</protein>
<keyword evidence="2 5" id="KW-0812">Transmembrane</keyword>
<dbReference type="Proteomes" id="UP000514752">
    <property type="component" value="Chromosome"/>
</dbReference>
<comment type="similarity">
    <text evidence="5">Belongs to the UPF0060 family.</text>
</comment>
<evidence type="ECO:0000256" key="3">
    <source>
        <dbReference type="ARBA" id="ARBA00022989"/>
    </source>
</evidence>
<feature type="transmembrane region" description="Helical" evidence="5">
    <location>
        <begin position="62"/>
        <end position="79"/>
    </location>
</feature>
<dbReference type="PANTHER" id="PTHR36116:SF1">
    <property type="entry name" value="UPF0060 MEMBRANE PROTEIN YNFA"/>
    <property type="match status" value="1"/>
</dbReference>
<dbReference type="InterPro" id="IPR037185">
    <property type="entry name" value="EmrE-like"/>
</dbReference>
<evidence type="ECO:0000256" key="5">
    <source>
        <dbReference type="HAMAP-Rule" id="MF_00010"/>
    </source>
</evidence>
<accession>A0A7D7RN34</accession>
<evidence type="ECO:0000256" key="1">
    <source>
        <dbReference type="ARBA" id="ARBA00022475"/>
    </source>
</evidence>
<keyword evidence="4 5" id="KW-0472">Membrane</keyword>
<organism evidence="6 7">
    <name type="scientific">Neisseria shayeganii</name>
    <dbReference type="NCBI Taxonomy" id="607712"/>
    <lineage>
        <taxon>Bacteria</taxon>
        <taxon>Pseudomonadati</taxon>
        <taxon>Pseudomonadota</taxon>
        <taxon>Betaproteobacteria</taxon>
        <taxon>Neisseriales</taxon>
        <taxon>Neisseriaceae</taxon>
        <taxon>Neisseria</taxon>
    </lineage>
</organism>
<dbReference type="NCBIfam" id="NF002586">
    <property type="entry name" value="PRK02237.1"/>
    <property type="match status" value="1"/>
</dbReference>
<comment type="subcellular location">
    <subcellularLocation>
        <location evidence="5">Cell membrane</location>
        <topology evidence="5">Multi-pass membrane protein</topology>
    </subcellularLocation>
</comment>